<evidence type="ECO:0000259" key="1">
    <source>
        <dbReference type="Pfam" id="PF00534"/>
    </source>
</evidence>
<dbReference type="Pfam" id="PF00534">
    <property type="entry name" value="Glycos_transf_1"/>
    <property type="match status" value="1"/>
</dbReference>
<dbReference type="Proteomes" id="UP000318453">
    <property type="component" value="Chromosome"/>
</dbReference>
<evidence type="ECO:0000259" key="2">
    <source>
        <dbReference type="Pfam" id="PF13439"/>
    </source>
</evidence>
<accession>A0A5B8NQT6</accession>
<dbReference type="KEGG" id="enn:FRE64_03650"/>
<evidence type="ECO:0000313" key="3">
    <source>
        <dbReference type="EMBL" id="QDZ41434.1"/>
    </source>
</evidence>
<dbReference type="SUPFAM" id="SSF53756">
    <property type="entry name" value="UDP-Glycosyltransferase/glycogen phosphorylase"/>
    <property type="match status" value="1"/>
</dbReference>
<dbReference type="InterPro" id="IPR001296">
    <property type="entry name" value="Glyco_trans_1"/>
</dbReference>
<dbReference type="Pfam" id="PF13439">
    <property type="entry name" value="Glyco_transf_4"/>
    <property type="match status" value="1"/>
</dbReference>
<feature type="domain" description="Glycosyl transferase family 1" evidence="1">
    <location>
        <begin position="183"/>
        <end position="355"/>
    </location>
</feature>
<name>A0A5B8NQT6_9CHRO</name>
<dbReference type="PANTHER" id="PTHR12526">
    <property type="entry name" value="GLYCOSYLTRANSFERASE"/>
    <property type="match status" value="1"/>
</dbReference>
<dbReference type="CDD" id="cd03801">
    <property type="entry name" value="GT4_PimA-like"/>
    <property type="match status" value="1"/>
</dbReference>
<proteinExistence type="predicted"/>
<reference evidence="3" key="1">
    <citation type="submission" date="2019-08" db="EMBL/GenBank/DDBJ databases">
        <title>Carotenoids and Carotenoid Binding Proteins in the Halophilic Cyanobacterium Euhalothece sp. ZM00.</title>
        <authorList>
            <person name="Cho S.M."/>
            <person name="Song J.Y."/>
            <person name="Park Y.-I."/>
        </authorList>
    </citation>
    <scope>NUCLEOTIDE SEQUENCE [LARGE SCALE GENOMIC DNA]</scope>
    <source>
        <strain evidence="3">Z-M001</strain>
    </source>
</reference>
<evidence type="ECO:0000313" key="4">
    <source>
        <dbReference type="Proteomes" id="UP000318453"/>
    </source>
</evidence>
<dbReference type="GO" id="GO:0016757">
    <property type="term" value="F:glycosyltransferase activity"/>
    <property type="evidence" value="ECO:0007669"/>
    <property type="project" value="InterPro"/>
</dbReference>
<keyword evidence="4" id="KW-1185">Reference proteome</keyword>
<dbReference type="EMBL" id="CP042326">
    <property type="protein sequence ID" value="QDZ41434.1"/>
    <property type="molecule type" value="Genomic_DNA"/>
</dbReference>
<keyword evidence="3" id="KW-0808">Transferase</keyword>
<sequence length="375" mass="42499">MKTLQIGMGWFPEEAGGLNRYYYNCFHALSQAGVGVQGLVMGSSLLKDEPVQVFAPRDSHILQRWQGIRKSAYQILEEEDEYLVVSHFALYTFPILDQLHDRALVTHFHGPWALESRIERRKPLVNWAKKALEQRVYQRTAQFIVLSHTFCNILQQEYHIPRERIQIIPGGVDLNRFDCSFSQEEAQEKLGWKRDRAILFCIRRLSKRMGLDNLITAIDQVRHHYPEVLLYIAGKGELTSTLQAQIEEMNLQDHVKLLGYLADEELPLAYRAADLSVVPTVALEGFGLVVVESLATGTPVLGTPIGGIPEILQPFCPDLILEGYQPQQLAQGIQEVLGGQRHLPTAQACQNYVKEHYTWSAIAPQIKAVYQAALT</sequence>
<dbReference type="OrthoDB" id="9795068at2"/>
<dbReference type="Gene3D" id="3.40.50.2000">
    <property type="entry name" value="Glycogen Phosphorylase B"/>
    <property type="match status" value="2"/>
</dbReference>
<dbReference type="InterPro" id="IPR028098">
    <property type="entry name" value="Glyco_trans_4-like_N"/>
</dbReference>
<protein>
    <submittedName>
        <fullName evidence="3">Glycosyltransferase family 4 protein</fullName>
    </submittedName>
</protein>
<organism evidence="3 4">
    <name type="scientific">Euhalothece natronophila Z-M001</name>
    <dbReference type="NCBI Taxonomy" id="522448"/>
    <lineage>
        <taxon>Bacteria</taxon>
        <taxon>Bacillati</taxon>
        <taxon>Cyanobacteriota</taxon>
        <taxon>Cyanophyceae</taxon>
        <taxon>Oscillatoriophycideae</taxon>
        <taxon>Chroococcales</taxon>
        <taxon>Halothecacae</taxon>
        <taxon>Halothece cluster</taxon>
        <taxon>Euhalothece</taxon>
    </lineage>
</organism>
<dbReference type="AlphaFoldDB" id="A0A5B8NQT6"/>
<feature type="domain" description="Glycosyltransferase subfamily 4-like N-terminal" evidence="2">
    <location>
        <begin position="16"/>
        <end position="176"/>
    </location>
</feature>
<gene>
    <name evidence="3" type="ORF">FRE64_03650</name>
</gene>